<keyword evidence="4 5" id="KW-0732">Signal</keyword>
<dbReference type="SUPFAM" id="SSF53807">
    <property type="entry name" value="Helical backbone' metal receptor"/>
    <property type="match status" value="1"/>
</dbReference>
<dbReference type="Proteomes" id="UP000886893">
    <property type="component" value="Unassembled WGS sequence"/>
</dbReference>
<evidence type="ECO:0000313" key="8">
    <source>
        <dbReference type="Proteomes" id="UP000886893"/>
    </source>
</evidence>
<dbReference type="InterPro" id="IPR002491">
    <property type="entry name" value="ABC_transptr_periplasmic_BD"/>
</dbReference>
<comment type="caution">
    <text evidence="7">The sequence shown here is derived from an EMBL/GenBank/DDBJ whole genome shotgun (WGS) entry which is preliminary data.</text>
</comment>
<evidence type="ECO:0000256" key="5">
    <source>
        <dbReference type="SAM" id="SignalP"/>
    </source>
</evidence>
<name>A0A9D1G8P9_9FIRM</name>
<reference evidence="7" key="2">
    <citation type="journal article" date="2021" name="PeerJ">
        <title>Extensive microbial diversity within the chicken gut microbiome revealed by metagenomics and culture.</title>
        <authorList>
            <person name="Gilroy R."/>
            <person name="Ravi A."/>
            <person name="Getino M."/>
            <person name="Pursley I."/>
            <person name="Horton D.L."/>
            <person name="Alikhan N.F."/>
            <person name="Baker D."/>
            <person name="Gharbi K."/>
            <person name="Hall N."/>
            <person name="Watson M."/>
            <person name="Adriaenssens E.M."/>
            <person name="Foster-Nyarko E."/>
            <person name="Jarju S."/>
            <person name="Secka A."/>
            <person name="Antonio M."/>
            <person name="Oren A."/>
            <person name="Chaudhuri R.R."/>
            <person name="La Ragione R."/>
            <person name="Hildebrand F."/>
            <person name="Pallen M.J."/>
        </authorList>
    </citation>
    <scope>NUCLEOTIDE SEQUENCE</scope>
    <source>
        <strain evidence="7">14508</strain>
    </source>
</reference>
<keyword evidence="3" id="KW-0813">Transport</keyword>
<dbReference type="AlphaFoldDB" id="A0A9D1G8P9"/>
<evidence type="ECO:0000256" key="4">
    <source>
        <dbReference type="ARBA" id="ARBA00022729"/>
    </source>
</evidence>
<dbReference type="PANTHER" id="PTHR30532">
    <property type="entry name" value="IRON III DICITRATE-BINDING PERIPLASMIC PROTEIN"/>
    <property type="match status" value="1"/>
</dbReference>
<feature type="signal peptide" evidence="5">
    <location>
        <begin position="1"/>
        <end position="25"/>
    </location>
</feature>
<dbReference type="PROSITE" id="PS50983">
    <property type="entry name" value="FE_B12_PBP"/>
    <property type="match status" value="1"/>
</dbReference>
<sequence>MIKFLKRNFFIRAFILFLLPISILASCDSKKDEIGAELPSLPKLEDTRGDEPNRKTITTLNGKQVEYDANTKNIVALGGTGDILSLGIRPLAVDGNANSNGFESFFYGVEKLKNTQPFDPEEVLSYHPDLILTYNTMDEKDIVKLEKIAPVIPIYFDTYDFELRINYLGDIFDMNENANTIIQFCKSIEETSIQKLKDLGLDNKTVTVFSYMNGICIPPDFNGAFVFNHILYNVLQLGKNAKVQEYLNNQSQPAYSPISSEKLREYEGDLNLYASMDESNTIPEVVKTNEGWKSLSCVKNDKVGVIDITLFALKDVLYMQSQYQSLFSALEKAVA</sequence>
<evidence type="ECO:0000313" key="7">
    <source>
        <dbReference type="EMBL" id="HIT17734.1"/>
    </source>
</evidence>
<evidence type="ECO:0000259" key="6">
    <source>
        <dbReference type="PROSITE" id="PS50983"/>
    </source>
</evidence>
<feature type="domain" description="Fe/B12 periplasmic-binding" evidence="6">
    <location>
        <begin position="63"/>
        <end position="334"/>
    </location>
</feature>
<dbReference type="Gene3D" id="3.40.50.1980">
    <property type="entry name" value="Nitrogenase molybdenum iron protein domain"/>
    <property type="match status" value="2"/>
</dbReference>
<accession>A0A9D1G8P9</accession>
<dbReference type="PROSITE" id="PS51257">
    <property type="entry name" value="PROKAR_LIPOPROTEIN"/>
    <property type="match status" value="1"/>
</dbReference>
<comment type="subcellular location">
    <subcellularLocation>
        <location evidence="1">Cell envelope</location>
    </subcellularLocation>
</comment>
<organism evidence="7 8">
    <name type="scientific">Candidatus Caccosoma faecigallinarum</name>
    <dbReference type="NCBI Taxonomy" id="2840720"/>
    <lineage>
        <taxon>Bacteria</taxon>
        <taxon>Bacillati</taxon>
        <taxon>Bacillota</taxon>
        <taxon>Bacillota incertae sedis</taxon>
        <taxon>Candidatus Caccosoma</taxon>
    </lineage>
</organism>
<proteinExistence type="inferred from homology"/>
<dbReference type="EMBL" id="DVKI01000159">
    <property type="protein sequence ID" value="HIT17734.1"/>
    <property type="molecule type" value="Genomic_DNA"/>
</dbReference>
<dbReference type="GO" id="GO:0030288">
    <property type="term" value="C:outer membrane-bounded periplasmic space"/>
    <property type="evidence" value="ECO:0007669"/>
    <property type="project" value="TreeGrafter"/>
</dbReference>
<dbReference type="Pfam" id="PF01497">
    <property type="entry name" value="Peripla_BP_2"/>
    <property type="match status" value="1"/>
</dbReference>
<protein>
    <submittedName>
        <fullName evidence="7">ABC transporter substrate-binding protein</fullName>
    </submittedName>
</protein>
<evidence type="ECO:0000256" key="3">
    <source>
        <dbReference type="ARBA" id="ARBA00022448"/>
    </source>
</evidence>
<evidence type="ECO:0000256" key="2">
    <source>
        <dbReference type="ARBA" id="ARBA00008814"/>
    </source>
</evidence>
<dbReference type="PANTHER" id="PTHR30532:SF29">
    <property type="entry name" value="FE(3+) DICITRATE-BINDING PERIPLASMIC PROTEIN"/>
    <property type="match status" value="1"/>
</dbReference>
<feature type="chain" id="PRO_5039016667" evidence="5">
    <location>
        <begin position="26"/>
        <end position="335"/>
    </location>
</feature>
<comment type="similarity">
    <text evidence="2">Belongs to the bacterial solute-binding protein 8 family.</text>
</comment>
<dbReference type="GO" id="GO:1901678">
    <property type="term" value="P:iron coordination entity transport"/>
    <property type="evidence" value="ECO:0007669"/>
    <property type="project" value="UniProtKB-ARBA"/>
</dbReference>
<reference evidence="7" key="1">
    <citation type="submission" date="2020-10" db="EMBL/GenBank/DDBJ databases">
        <authorList>
            <person name="Gilroy R."/>
        </authorList>
    </citation>
    <scope>NUCLEOTIDE SEQUENCE</scope>
    <source>
        <strain evidence="7">14508</strain>
    </source>
</reference>
<evidence type="ECO:0000256" key="1">
    <source>
        <dbReference type="ARBA" id="ARBA00004196"/>
    </source>
</evidence>
<dbReference type="InterPro" id="IPR051313">
    <property type="entry name" value="Bact_iron-sidero_bind"/>
</dbReference>
<gene>
    <name evidence="7" type="ORF">IAD04_05115</name>
</gene>